<feature type="signal peptide" evidence="2">
    <location>
        <begin position="1"/>
        <end position="17"/>
    </location>
</feature>
<dbReference type="InterPro" id="IPR007245">
    <property type="entry name" value="PIG-T"/>
</dbReference>
<dbReference type="EMBL" id="GL996528">
    <property type="protein sequence ID" value="EGV60640.1"/>
    <property type="molecule type" value="Genomic_DNA"/>
</dbReference>
<feature type="transmembrane region" description="Helical" evidence="1">
    <location>
        <begin position="541"/>
        <end position="562"/>
    </location>
</feature>
<dbReference type="GO" id="GO:0016255">
    <property type="term" value="P:attachment of GPI anchor to protein"/>
    <property type="evidence" value="ECO:0007669"/>
    <property type="project" value="InterPro"/>
</dbReference>
<dbReference type="PANTHER" id="PTHR12959">
    <property type="entry name" value="GPI TRANSAMIDASE COMPONENT PIG-T-RELATED"/>
    <property type="match status" value="1"/>
</dbReference>
<organism evidence="4">
    <name type="scientific">Candida tenuis (strain ATCC 10573 / BCRC 21748 / CBS 615 / JCM 9827 / NBRC 10315 / NRRL Y-1498 / VKM Y-70)</name>
    <name type="common">Yeast</name>
    <name type="synonym">Yamadazyma tenuis</name>
    <dbReference type="NCBI Taxonomy" id="590646"/>
    <lineage>
        <taxon>Eukaryota</taxon>
        <taxon>Fungi</taxon>
        <taxon>Dikarya</taxon>
        <taxon>Ascomycota</taxon>
        <taxon>Saccharomycotina</taxon>
        <taxon>Pichiomycetes</taxon>
        <taxon>Debaryomycetaceae</taxon>
        <taxon>Yamadazyma</taxon>
    </lineage>
</organism>
<evidence type="ECO:0000256" key="2">
    <source>
        <dbReference type="SAM" id="SignalP"/>
    </source>
</evidence>
<keyword evidence="1" id="KW-0812">Transmembrane</keyword>
<keyword evidence="1" id="KW-1133">Transmembrane helix</keyword>
<keyword evidence="2" id="KW-0732">Signal</keyword>
<dbReference type="Proteomes" id="UP000000707">
    <property type="component" value="Unassembled WGS sequence"/>
</dbReference>
<dbReference type="GeneID" id="18245349"/>
<dbReference type="OrthoDB" id="331263at2759"/>
<evidence type="ECO:0000313" key="4">
    <source>
        <dbReference type="Proteomes" id="UP000000707"/>
    </source>
</evidence>
<dbReference type="GO" id="GO:0042765">
    <property type="term" value="C:GPI-anchor transamidase complex"/>
    <property type="evidence" value="ECO:0007669"/>
    <property type="project" value="InterPro"/>
</dbReference>
<dbReference type="PANTHER" id="PTHR12959:SF11">
    <property type="entry name" value="GPI TRANSAMIDASE COMPONENT PIG-T"/>
    <property type="match status" value="1"/>
</dbReference>
<proteinExistence type="predicted"/>
<reference evidence="3 4" key="1">
    <citation type="journal article" date="2011" name="Proc. Natl. Acad. Sci. U.S.A.">
        <title>Comparative genomics of xylose-fermenting fungi for enhanced biofuel production.</title>
        <authorList>
            <person name="Wohlbach D.J."/>
            <person name="Kuo A."/>
            <person name="Sato T.K."/>
            <person name="Potts K.M."/>
            <person name="Salamov A.A."/>
            <person name="LaButti K.M."/>
            <person name="Sun H."/>
            <person name="Clum A."/>
            <person name="Pangilinan J.L."/>
            <person name="Lindquist E.A."/>
            <person name="Lucas S."/>
            <person name="Lapidus A."/>
            <person name="Jin M."/>
            <person name="Gunawan C."/>
            <person name="Balan V."/>
            <person name="Dale B.E."/>
            <person name="Jeffries T.W."/>
            <person name="Zinkel R."/>
            <person name="Barry K.W."/>
            <person name="Grigoriev I.V."/>
            <person name="Gasch A.P."/>
        </authorList>
    </citation>
    <scope>NUCLEOTIDE SEQUENCE [LARGE SCALE GENOMIC DNA]</scope>
    <source>
        <strain evidence="4">ATCC 10573 / BCRC 21748 / CBS 615 / JCM 9827 / NBRC 10315 / NRRL Y-1498 / VKM Y-70</strain>
    </source>
</reference>
<name>G3BF54_CANTC</name>
<keyword evidence="1" id="KW-0472">Membrane</keyword>
<evidence type="ECO:0000313" key="3">
    <source>
        <dbReference type="EMBL" id="EGV60640.1"/>
    </source>
</evidence>
<protein>
    <submittedName>
        <fullName evidence="3">Gpi16 subunit, GPI transamidase component</fullName>
    </submittedName>
</protein>
<dbReference type="eggNOG" id="KOG2407">
    <property type="taxonomic scope" value="Eukaryota"/>
</dbReference>
<accession>G3BF54</accession>
<evidence type="ECO:0000256" key="1">
    <source>
        <dbReference type="SAM" id="Phobius"/>
    </source>
</evidence>
<dbReference type="STRING" id="590646.G3BF54"/>
<dbReference type="KEGG" id="cten:18245349"/>
<keyword evidence="4" id="KW-1185">Reference proteome</keyword>
<gene>
    <name evidence="3" type="ORF">CANTEDRAFT_100009</name>
</gene>
<dbReference type="HOGENOM" id="CLU_021459_2_1_1"/>
<feature type="chain" id="PRO_5003442832" evidence="2">
    <location>
        <begin position="18"/>
        <end position="598"/>
    </location>
</feature>
<sequence length="598" mass="66566">MIHQVIALIALICGIHANNNFYNESLSLTPLARNNLLANFNFEIKSLPKHLSYYNESNDKDSIADASHYTYFPRSIGPLLEKTNTRELHLRFAQGWWDSESWGSLPVNGSKSGGTGVEVWAVIEAPTSKEALKSWSKLAVSLSAFFCASLNFIDESITTFPINAFNPDTSSFSADPANKLFLLRAAMPSEPICTENLTPFIKLLPTRGKAGISSLLDGHRVFDSLWNSMSIDIQTECDDESEACNFKMDQSISVIVDVMRSLRKKENGPIPKPVEGDKLQCDKSRGYSVWQCFPLGLPTEITYSLRDVFGRPINGGPFSSQGVPVTVNFKAEGWDISFKDGMNKVVSLSENDSTYTILGDDEVNIDFKASDSSKTVGLQTAPLHASRSLTGYSQDKGGFRVVFENPGDSAISFVYFESLPWFIRLYLSTMKATSKGQTGTYQEVDSSEYVTLSHYQPAIDRKRPSHMELLVTVPAKETLTLHYEFDKSLLLYAEYPPDANHGFSVEPAVITVLDTNQKKVYELRTTSSLVVLPTPDFSMPYNVIILTGTVISLAFGSLYNLLIKDVITEEEFEKFAAQSKLRKLRAKIKSLKSFLKSK</sequence>
<dbReference type="Pfam" id="PF04113">
    <property type="entry name" value="Gpi16"/>
    <property type="match status" value="1"/>
</dbReference>
<dbReference type="AlphaFoldDB" id="G3BF54"/>